<dbReference type="PANTHER" id="PTHR10953">
    <property type="entry name" value="UBIQUITIN-ACTIVATING ENZYME E1"/>
    <property type="match status" value="1"/>
</dbReference>
<dbReference type="InterPro" id="IPR000594">
    <property type="entry name" value="ThiF_NAD_FAD-bd"/>
</dbReference>
<keyword evidence="1 5" id="KW-0808">Transferase</keyword>
<keyword evidence="2" id="KW-0547">Nucleotide-binding</keyword>
<dbReference type="Gene3D" id="3.40.50.720">
    <property type="entry name" value="NAD(P)-binding Rossmann-like Domain"/>
    <property type="match status" value="1"/>
</dbReference>
<dbReference type="InterPro" id="IPR035985">
    <property type="entry name" value="Ubiquitin-activating_enz"/>
</dbReference>
<dbReference type="SUPFAM" id="SSF52821">
    <property type="entry name" value="Rhodanese/Cell cycle control phosphatase"/>
    <property type="match status" value="1"/>
</dbReference>
<dbReference type="NCBIfam" id="NF006444">
    <property type="entry name" value="PRK08762.1"/>
    <property type="match status" value="1"/>
</dbReference>
<name>A0A6J4JDP7_9ACTN</name>
<keyword evidence="3" id="KW-0067">ATP-binding</keyword>
<dbReference type="EC" id="2.7.7.80" evidence="5"/>
<dbReference type="InterPro" id="IPR045886">
    <property type="entry name" value="ThiF/MoeB/HesA"/>
</dbReference>
<dbReference type="InterPro" id="IPR036873">
    <property type="entry name" value="Rhodanese-like_dom_sf"/>
</dbReference>
<dbReference type="Pfam" id="PF00581">
    <property type="entry name" value="Rhodanese"/>
    <property type="match status" value="1"/>
</dbReference>
<sequence length="391" mass="41885">MRDLLNAAKGRITEIETDEAERRLATNPAAVVLDVREADEHDQGALLGAVHIPRGFLESQVESKVPDREAELVVYCAGGTRSAFAADTLQQLGYTNVVSVAGGFGKWKNEGRAWKVPATLTGEQRNRYQRHLLLPEVGEKGQLKMLESKVLLLGAGGLGSPAALYLAAAGVGTLGVVDMDVVDASNLQRQILHNMDRVGERKVDSAKKTIVGINPDVDVVTYDVRLGADNVLDVISGYDVIVDGTDNFPTRYLLNDAALKAGGIPVVHGSIFRFEGQVTVLAPRLDGPCYRCFIPEPPPAELAPSCAEAGVLGVLPGIVGSLQAMEAIKLLLGLGDPLVGRLLAYDSMEETFRTFKMRRDPACPACSGDWSQLTIAEYDELCMPHAVTAPA</sequence>
<dbReference type="GO" id="GO:0005829">
    <property type="term" value="C:cytosol"/>
    <property type="evidence" value="ECO:0007669"/>
    <property type="project" value="TreeGrafter"/>
</dbReference>
<dbReference type="Gene3D" id="3.40.250.10">
    <property type="entry name" value="Rhodanese-like domain"/>
    <property type="match status" value="1"/>
</dbReference>
<dbReference type="GO" id="GO:0004792">
    <property type="term" value="F:thiosulfate-cyanide sulfurtransferase activity"/>
    <property type="evidence" value="ECO:0007669"/>
    <property type="project" value="TreeGrafter"/>
</dbReference>
<dbReference type="EMBL" id="CADCSZ010000211">
    <property type="protein sequence ID" value="CAA9273888.1"/>
    <property type="molecule type" value="Genomic_DNA"/>
</dbReference>
<dbReference type="GO" id="GO:0008146">
    <property type="term" value="F:sulfotransferase activity"/>
    <property type="evidence" value="ECO:0007669"/>
    <property type="project" value="TreeGrafter"/>
</dbReference>
<dbReference type="FunFam" id="3.40.50.720:FF:000033">
    <property type="entry name" value="Adenylyltransferase and sulfurtransferase MOCS3"/>
    <property type="match status" value="1"/>
</dbReference>
<evidence type="ECO:0000259" key="4">
    <source>
        <dbReference type="PROSITE" id="PS50206"/>
    </source>
</evidence>
<dbReference type="PANTHER" id="PTHR10953:SF102">
    <property type="entry name" value="ADENYLYLTRANSFERASE AND SULFURTRANSFERASE MOCS3"/>
    <property type="match status" value="1"/>
</dbReference>
<gene>
    <name evidence="5" type="ORF">AVDCRST_MAG76-3576</name>
</gene>
<dbReference type="GO" id="GO:0061605">
    <property type="term" value="F:molybdopterin-synthase adenylyltransferase activity"/>
    <property type="evidence" value="ECO:0007669"/>
    <property type="project" value="UniProtKB-EC"/>
</dbReference>
<keyword evidence="5" id="KW-0548">Nucleotidyltransferase</keyword>
<dbReference type="AlphaFoldDB" id="A0A6J4JDP7"/>
<dbReference type="CDD" id="cd00158">
    <property type="entry name" value="RHOD"/>
    <property type="match status" value="1"/>
</dbReference>
<dbReference type="CDD" id="cd00757">
    <property type="entry name" value="ThiF_MoeB_HesA_family"/>
    <property type="match status" value="1"/>
</dbReference>
<accession>A0A6J4JDP7</accession>
<dbReference type="GO" id="GO:0008641">
    <property type="term" value="F:ubiquitin-like modifier activating enzyme activity"/>
    <property type="evidence" value="ECO:0007669"/>
    <property type="project" value="InterPro"/>
</dbReference>
<proteinExistence type="predicted"/>
<dbReference type="GO" id="GO:0005524">
    <property type="term" value="F:ATP binding"/>
    <property type="evidence" value="ECO:0007669"/>
    <property type="project" value="UniProtKB-KW"/>
</dbReference>
<dbReference type="SUPFAM" id="SSF69572">
    <property type="entry name" value="Activating enzymes of the ubiquitin-like proteins"/>
    <property type="match status" value="1"/>
</dbReference>
<evidence type="ECO:0000313" key="5">
    <source>
        <dbReference type="EMBL" id="CAA9273888.1"/>
    </source>
</evidence>
<feature type="domain" description="Rhodanese" evidence="4">
    <location>
        <begin position="26"/>
        <end position="116"/>
    </location>
</feature>
<dbReference type="Pfam" id="PF00899">
    <property type="entry name" value="ThiF"/>
    <property type="match status" value="1"/>
</dbReference>
<dbReference type="InterPro" id="IPR001763">
    <property type="entry name" value="Rhodanese-like_dom"/>
</dbReference>
<dbReference type="NCBIfam" id="NF004281">
    <property type="entry name" value="PRK05690.1"/>
    <property type="match status" value="1"/>
</dbReference>
<protein>
    <submittedName>
        <fullName evidence="5">Rhodanese-related sulfurtransferase / Molybdopterin-synthase adenylyltransferase</fullName>
        <ecNumber evidence="5">2.7.7.80</ecNumber>
    </submittedName>
</protein>
<dbReference type="SMART" id="SM00450">
    <property type="entry name" value="RHOD"/>
    <property type="match status" value="1"/>
</dbReference>
<evidence type="ECO:0000256" key="2">
    <source>
        <dbReference type="ARBA" id="ARBA00022741"/>
    </source>
</evidence>
<evidence type="ECO:0000256" key="1">
    <source>
        <dbReference type="ARBA" id="ARBA00022679"/>
    </source>
</evidence>
<dbReference type="PROSITE" id="PS50206">
    <property type="entry name" value="RHODANESE_3"/>
    <property type="match status" value="1"/>
</dbReference>
<evidence type="ECO:0000256" key="3">
    <source>
        <dbReference type="ARBA" id="ARBA00022840"/>
    </source>
</evidence>
<reference evidence="5" key="1">
    <citation type="submission" date="2020-02" db="EMBL/GenBank/DDBJ databases">
        <authorList>
            <person name="Meier V. D."/>
        </authorList>
    </citation>
    <scope>NUCLEOTIDE SEQUENCE</scope>
    <source>
        <strain evidence="5">AVDCRST_MAG76</strain>
    </source>
</reference>
<organism evidence="5">
    <name type="scientific">uncultured Acidimicrobiales bacterium</name>
    <dbReference type="NCBI Taxonomy" id="310071"/>
    <lineage>
        <taxon>Bacteria</taxon>
        <taxon>Bacillati</taxon>
        <taxon>Actinomycetota</taxon>
        <taxon>Acidimicrobiia</taxon>
        <taxon>Acidimicrobiales</taxon>
        <taxon>environmental samples</taxon>
    </lineage>
</organism>